<dbReference type="Gene3D" id="3.40.50.300">
    <property type="entry name" value="P-loop containing nucleotide triphosphate hydrolases"/>
    <property type="match status" value="1"/>
</dbReference>
<dbReference type="InterPro" id="IPR034139">
    <property type="entry name" value="TOPRIM_OLD"/>
</dbReference>
<dbReference type="CDD" id="cd01026">
    <property type="entry name" value="TOPRIM_OLD"/>
    <property type="match status" value="1"/>
</dbReference>
<organism evidence="3 4">
    <name type="scientific">Thomasclavelia cocleata</name>
    <dbReference type="NCBI Taxonomy" id="69824"/>
    <lineage>
        <taxon>Bacteria</taxon>
        <taxon>Bacillati</taxon>
        <taxon>Bacillota</taxon>
        <taxon>Erysipelotrichia</taxon>
        <taxon>Erysipelotrichales</taxon>
        <taxon>Coprobacillaceae</taxon>
        <taxon>Thomasclavelia</taxon>
    </lineage>
</organism>
<evidence type="ECO:0000313" key="4">
    <source>
        <dbReference type="Proteomes" id="UP000490821"/>
    </source>
</evidence>
<evidence type="ECO:0000259" key="1">
    <source>
        <dbReference type="Pfam" id="PF13175"/>
    </source>
</evidence>
<feature type="domain" description="OLD protein-like TOPRIM" evidence="2">
    <location>
        <begin position="447"/>
        <end position="519"/>
    </location>
</feature>
<evidence type="ECO:0000313" key="3">
    <source>
        <dbReference type="EMBL" id="GFI40261.1"/>
    </source>
</evidence>
<reference evidence="3 4" key="1">
    <citation type="journal article" date="2020" name="Microbiome">
        <title>Single-cell genomics of uncultured bacteria reveals dietary fiber responders in the mouse gut microbiota.</title>
        <authorList>
            <person name="Chijiiwa R."/>
            <person name="Hosokawa M."/>
            <person name="Kogawa M."/>
            <person name="Nishikawa Y."/>
            <person name="Ide K."/>
            <person name="Sakanashi C."/>
            <person name="Takahashi K."/>
            <person name="Takeyama H."/>
        </authorList>
    </citation>
    <scope>NUCLEOTIDE SEQUENCE [LARGE SCALE GENOMIC DNA]</scope>
    <source>
        <strain evidence="3">IMSAGC_017</strain>
    </source>
</reference>
<evidence type="ECO:0000259" key="2">
    <source>
        <dbReference type="Pfam" id="PF20469"/>
    </source>
</evidence>
<evidence type="ECO:0008006" key="5">
    <source>
        <dbReference type="Google" id="ProtNLM"/>
    </source>
</evidence>
<dbReference type="Proteomes" id="UP000490821">
    <property type="component" value="Unassembled WGS sequence"/>
</dbReference>
<dbReference type="InterPro" id="IPR051396">
    <property type="entry name" value="Bact_Antivir_Def_Nuclease"/>
</dbReference>
<dbReference type="Pfam" id="PF13175">
    <property type="entry name" value="AAA_15"/>
    <property type="match status" value="1"/>
</dbReference>
<accession>A0A829Z7F0</accession>
<dbReference type="Pfam" id="PF20469">
    <property type="entry name" value="OLD-like_TOPRIM"/>
    <property type="match status" value="1"/>
</dbReference>
<feature type="domain" description="Endonuclease GajA/Old nuclease/RecF-like AAA" evidence="1">
    <location>
        <begin position="1"/>
        <end position="398"/>
    </location>
</feature>
<name>A0A829Z7F0_9FIRM</name>
<dbReference type="InterPro" id="IPR041685">
    <property type="entry name" value="AAA_GajA/Old/RecF-like"/>
</dbReference>
<dbReference type="PANTHER" id="PTHR43581">
    <property type="entry name" value="ATP/GTP PHOSPHATASE"/>
    <property type="match status" value="1"/>
</dbReference>
<comment type="caution">
    <text evidence="3">The sequence shown here is derived from an EMBL/GenBank/DDBJ whole genome shotgun (WGS) entry which is preliminary data.</text>
</comment>
<gene>
    <name evidence="3" type="ORF">IMSAGC017_00293</name>
</gene>
<protein>
    <recommendedName>
        <fullName evidence="5">ATP-dependent endonuclease of the OLD family</fullName>
    </recommendedName>
</protein>
<dbReference type="InterPro" id="IPR027417">
    <property type="entry name" value="P-loop_NTPase"/>
</dbReference>
<dbReference type="AlphaFoldDB" id="A0A829Z7F0"/>
<sequence>MLLTEIKIKNYRLLVSSTLRLDKNTTLIVGRNNTAKTSCMSFLSMVLNGQKLKYDDYPLIQRQKLFKLIECMLKKEISYEDFLSKIPLAEIVFCVDYSIEGIEDNLGSLSPFIIDIDDQTTTAIIKVKYDFKITEKDFFELFSECISDDEAGNKVIQIGKIRDLLVASFENLFSLSIIAVNPTIEDDIQSKSLQELKNLFPFFSISAERSLDESVDYKTSSLKKVISSYFSVEKEKIDENISDSVLKLRKIVEDANKSIQNESNKLLSDIIEKSIGFGYPNADELQLGVTTNLEINNQIQGNSELTYSKKGTDEFLPSNYNGLGYKNLIKIQFQLAQFSEMIKQCKLSSIPLLFIEEPESHMHPQMQQTFINFLESFLERIFNIHIQTIITSHSSHIANAMDFTKIRYAQKKGEKVTYKNLNRFVDANPENADFVKKYLTLSKCDLFFADKAIFIEGASERLLIPDMIKKCEQKGYFTTKHKLTAQYYTLIEVGGAYAYKFIPFANFLGIPSLIITDIDTVKKENTKYKACLVSEGETTSNKTIKEWMKDYITLGSGEKLSVKEIKELNNENKTKGICHIEYQIEENGLCGRSLEEAIRNVNRGIYGLNTSASEEDIRFNDKCKTDFALDLILKYEDYDIPQYIIDGLVWLNNQTANV</sequence>
<dbReference type="PANTHER" id="PTHR43581:SF2">
    <property type="entry name" value="EXCINUCLEASE ATPASE SUBUNIT"/>
    <property type="match status" value="1"/>
</dbReference>
<proteinExistence type="predicted"/>
<dbReference type="SUPFAM" id="SSF52540">
    <property type="entry name" value="P-loop containing nucleoside triphosphate hydrolases"/>
    <property type="match status" value="1"/>
</dbReference>
<dbReference type="EMBL" id="BLMI01000031">
    <property type="protein sequence ID" value="GFI40261.1"/>
    <property type="molecule type" value="Genomic_DNA"/>
</dbReference>
<dbReference type="RefSeq" id="WP_172471818.1">
    <property type="nucleotide sequence ID" value="NZ_BLMI01000031.1"/>
</dbReference>